<dbReference type="EMBL" id="JMSN01000189">
    <property type="protein sequence ID" value="KDN35918.1"/>
    <property type="molecule type" value="Genomic_DNA"/>
</dbReference>
<dbReference type="InterPro" id="IPR003779">
    <property type="entry name" value="CMD-like"/>
</dbReference>
<evidence type="ECO:0000259" key="2">
    <source>
        <dbReference type="Pfam" id="PF02627"/>
    </source>
</evidence>
<gene>
    <name evidence="3" type="ORF">K437DRAFT_276918</name>
</gene>
<dbReference type="Proteomes" id="UP000027361">
    <property type="component" value="Unassembled WGS sequence"/>
</dbReference>
<protein>
    <submittedName>
        <fullName evidence="3">Alpha/beta-hydrolase</fullName>
    </submittedName>
</protein>
<dbReference type="OMA" id="PRIPYRY"/>
<evidence type="ECO:0000313" key="3">
    <source>
        <dbReference type="EMBL" id="KDN35918.1"/>
    </source>
</evidence>
<feature type="domain" description="Carboxymuconolactone decarboxylase-like" evidence="2">
    <location>
        <begin position="44"/>
        <end position="102"/>
    </location>
</feature>
<dbReference type="InterPro" id="IPR029058">
    <property type="entry name" value="AB_hydrolase_fold"/>
</dbReference>
<keyword evidence="4" id="KW-1185">Reference proteome</keyword>
<dbReference type="Gene3D" id="1.20.1290.10">
    <property type="entry name" value="AhpD-like"/>
    <property type="match status" value="1"/>
</dbReference>
<dbReference type="RefSeq" id="XP_013239897.1">
    <property type="nucleotide sequence ID" value="XM_013384443.1"/>
</dbReference>
<feature type="domain" description="AB hydrolase-1" evidence="1">
    <location>
        <begin position="276"/>
        <end position="521"/>
    </location>
</feature>
<name>A0A066V6M8_TILAU</name>
<dbReference type="Pfam" id="PF02627">
    <property type="entry name" value="CMD"/>
    <property type="match status" value="1"/>
</dbReference>
<evidence type="ECO:0000259" key="1">
    <source>
        <dbReference type="Pfam" id="PF00561"/>
    </source>
</evidence>
<dbReference type="PRINTS" id="PR00111">
    <property type="entry name" value="ABHYDROLASE"/>
</dbReference>
<dbReference type="GeneID" id="25266780"/>
<dbReference type="Pfam" id="PF00561">
    <property type="entry name" value="Abhydrolase_1"/>
    <property type="match status" value="1"/>
</dbReference>
<keyword evidence="3" id="KW-0378">Hydrolase</keyword>
<dbReference type="OrthoDB" id="9998495at2759"/>
<proteinExistence type="predicted"/>
<accession>A0A066V6M8</accession>
<sequence>MPRIPYRYPAAGTDAVADAIRERRGAARGLTPLDGMLLNSSPIAAGWNNLLGAIRTKSSLPDDIREIMILRVAARNRAAYEWSHHEGVARKAGLTNEQLARVGDVSLSITSLSDPSSADNPSAGAGNILSRLQNAALAFAEASTAHVQVPDAVFGELKEALKESIAMQGDAGADKETLLNEKLVEAAATVATYNMVSRFLVATDIDDKANTPCAVPLQSAPNAVTITADGDGTFPKRVPDATLAYASEVRYITVPGRDKTPQIRAVRAHFASLQAPWILLINSLMTNQSMWDWVLPSLKKTYNVITYDQAGHGLSDVPPNPDHDCSIHTLADDAASIVQALGVPKLHAVIGVSQGGATALSFAIRHAALVDKVVACDTQPLTPAANIGAWDERIKLARGASDATEHGDRPAGMGKLADVTVARWFDVQAGNKCLPATREKVKNMVVHTPVEGFVAGARALQSYDLYADGLKAALGCKGASVLLVAGELDGKIPQALSALQAELGGGAHFELIKGAGHLPMCDSPQGFLQAVLPFLEA</sequence>
<dbReference type="InParanoid" id="A0A066V6M8"/>
<reference evidence="3 4" key="1">
    <citation type="submission" date="2014-05" db="EMBL/GenBank/DDBJ databases">
        <title>Draft genome sequence of a rare smut relative, Tilletiaria anomala UBC 951.</title>
        <authorList>
            <consortium name="DOE Joint Genome Institute"/>
            <person name="Toome M."/>
            <person name="Kuo A."/>
            <person name="Henrissat B."/>
            <person name="Lipzen A."/>
            <person name="Tritt A."/>
            <person name="Yoshinaga Y."/>
            <person name="Zane M."/>
            <person name="Barry K."/>
            <person name="Grigoriev I.V."/>
            <person name="Spatafora J.W."/>
            <person name="Aimea M.C."/>
        </authorList>
    </citation>
    <scope>NUCLEOTIDE SEQUENCE [LARGE SCALE GENOMIC DNA]</scope>
    <source>
        <strain evidence="3 4">UBC 951</strain>
    </source>
</reference>
<dbReference type="PANTHER" id="PTHR34846">
    <property type="entry name" value="4-CARBOXYMUCONOLACTONE DECARBOXYLASE FAMILY PROTEIN (AFU_ORTHOLOGUE AFUA_6G11590)"/>
    <property type="match status" value="1"/>
</dbReference>
<dbReference type="SUPFAM" id="SSF53474">
    <property type="entry name" value="alpha/beta-Hydrolases"/>
    <property type="match status" value="1"/>
</dbReference>
<comment type="caution">
    <text evidence="3">The sequence shown here is derived from an EMBL/GenBank/DDBJ whole genome shotgun (WGS) entry which is preliminary data.</text>
</comment>
<dbReference type="GO" id="GO:0051920">
    <property type="term" value="F:peroxiredoxin activity"/>
    <property type="evidence" value="ECO:0007669"/>
    <property type="project" value="InterPro"/>
</dbReference>
<dbReference type="GO" id="GO:0016787">
    <property type="term" value="F:hydrolase activity"/>
    <property type="evidence" value="ECO:0007669"/>
    <property type="project" value="UniProtKB-KW"/>
</dbReference>
<evidence type="ECO:0000313" key="4">
    <source>
        <dbReference type="Proteomes" id="UP000027361"/>
    </source>
</evidence>
<dbReference type="STRING" id="1037660.A0A066V6M8"/>
<dbReference type="InterPro" id="IPR029032">
    <property type="entry name" value="AhpD-like"/>
</dbReference>
<dbReference type="SUPFAM" id="SSF69118">
    <property type="entry name" value="AhpD-like"/>
    <property type="match status" value="1"/>
</dbReference>
<organism evidence="3 4">
    <name type="scientific">Tilletiaria anomala (strain ATCC 24038 / CBS 436.72 / UBC 951)</name>
    <dbReference type="NCBI Taxonomy" id="1037660"/>
    <lineage>
        <taxon>Eukaryota</taxon>
        <taxon>Fungi</taxon>
        <taxon>Dikarya</taxon>
        <taxon>Basidiomycota</taxon>
        <taxon>Ustilaginomycotina</taxon>
        <taxon>Exobasidiomycetes</taxon>
        <taxon>Georgefischeriales</taxon>
        <taxon>Tilletiariaceae</taxon>
        <taxon>Tilletiaria</taxon>
    </lineage>
</organism>
<dbReference type="InterPro" id="IPR000073">
    <property type="entry name" value="AB_hydrolase_1"/>
</dbReference>
<dbReference type="HOGENOM" id="CLU_576292_0_0_1"/>
<dbReference type="PANTHER" id="PTHR34846:SF11">
    <property type="entry name" value="4-CARBOXYMUCONOLACTONE DECARBOXYLASE FAMILY PROTEIN (AFU_ORTHOLOGUE AFUA_6G11590)"/>
    <property type="match status" value="1"/>
</dbReference>
<dbReference type="AlphaFoldDB" id="A0A066V6M8"/>
<dbReference type="Gene3D" id="3.40.50.1820">
    <property type="entry name" value="alpha/beta hydrolase"/>
    <property type="match status" value="1"/>
</dbReference>